<dbReference type="EMBL" id="BTGU01000126">
    <property type="protein sequence ID" value="GMN62287.1"/>
    <property type="molecule type" value="Genomic_DNA"/>
</dbReference>
<reference evidence="1" key="1">
    <citation type="submission" date="2023-07" db="EMBL/GenBank/DDBJ databases">
        <title>draft genome sequence of fig (Ficus carica).</title>
        <authorList>
            <person name="Takahashi T."/>
            <person name="Nishimura K."/>
        </authorList>
    </citation>
    <scope>NUCLEOTIDE SEQUENCE</scope>
</reference>
<keyword evidence="2" id="KW-1185">Reference proteome</keyword>
<evidence type="ECO:0000313" key="2">
    <source>
        <dbReference type="Proteomes" id="UP001187192"/>
    </source>
</evidence>
<protein>
    <submittedName>
        <fullName evidence="1">Uncharacterized protein</fullName>
    </submittedName>
</protein>
<sequence length="63" mass="7128">MQNSNGLPWKKWVAVEVAAAVTEKGERGEGGIEGDGRMRERGWLRCRRRSNEEEVLSASGQRR</sequence>
<dbReference type="Proteomes" id="UP001187192">
    <property type="component" value="Unassembled WGS sequence"/>
</dbReference>
<gene>
    <name evidence="1" type="ORF">TIFTF001_031372</name>
</gene>
<dbReference type="AlphaFoldDB" id="A0AA88J5E0"/>
<evidence type="ECO:0000313" key="1">
    <source>
        <dbReference type="EMBL" id="GMN62287.1"/>
    </source>
</evidence>
<comment type="caution">
    <text evidence="1">The sequence shown here is derived from an EMBL/GenBank/DDBJ whole genome shotgun (WGS) entry which is preliminary data.</text>
</comment>
<organism evidence="1 2">
    <name type="scientific">Ficus carica</name>
    <name type="common">Common fig</name>
    <dbReference type="NCBI Taxonomy" id="3494"/>
    <lineage>
        <taxon>Eukaryota</taxon>
        <taxon>Viridiplantae</taxon>
        <taxon>Streptophyta</taxon>
        <taxon>Embryophyta</taxon>
        <taxon>Tracheophyta</taxon>
        <taxon>Spermatophyta</taxon>
        <taxon>Magnoliopsida</taxon>
        <taxon>eudicotyledons</taxon>
        <taxon>Gunneridae</taxon>
        <taxon>Pentapetalae</taxon>
        <taxon>rosids</taxon>
        <taxon>fabids</taxon>
        <taxon>Rosales</taxon>
        <taxon>Moraceae</taxon>
        <taxon>Ficeae</taxon>
        <taxon>Ficus</taxon>
    </lineage>
</organism>
<proteinExistence type="predicted"/>
<accession>A0AA88J5E0</accession>
<name>A0AA88J5E0_FICCA</name>